<dbReference type="AlphaFoldDB" id="A0A3A8JZH0"/>
<organism evidence="1 2">
    <name type="scientific">Corallococcus carmarthensis</name>
    <dbReference type="NCBI Taxonomy" id="2316728"/>
    <lineage>
        <taxon>Bacteria</taxon>
        <taxon>Pseudomonadati</taxon>
        <taxon>Myxococcota</taxon>
        <taxon>Myxococcia</taxon>
        <taxon>Myxococcales</taxon>
        <taxon>Cystobacterineae</taxon>
        <taxon>Myxococcaceae</taxon>
        <taxon>Corallococcus</taxon>
    </lineage>
</organism>
<name>A0A3A8JZH0_9BACT</name>
<protein>
    <recommendedName>
        <fullName evidence="3">ArsR family transcriptional regulator</fullName>
    </recommendedName>
</protein>
<evidence type="ECO:0000313" key="1">
    <source>
        <dbReference type="EMBL" id="RKH01140.1"/>
    </source>
</evidence>
<dbReference type="RefSeq" id="WP_120604418.1">
    <property type="nucleotide sequence ID" value="NZ_JABFJX010000087.1"/>
</dbReference>
<comment type="caution">
    <text evidence="1">The sequence shown here is derived from an EMBL/GenBank/DDBJ whole genome shotgun (WGS) entry which is preliminary data.</text>
</comment>
<evidence type="ECO:0000313" key="2">
    <source>
        <dbReference type="Proteomes" id="UP000268313"/>
    </source>
</evidence>
<gene>
    <name evidence="1" type="ORF">D7X32_21405</name>
</gene>
<proteinExistence type="predicted"/>
<dbReference type="Proteomes" id="UP000268313">
    <property type="component" value="Unassembled WGS sequence"/>
</dbReference>
<sequence>MTDAGLSPRVQRFLTTHIESIEKLEVLLLLRARTDRAWTASAVALELRITEASAARRMAELKTGGLLLQDGVGEDAFRFSPDRSDDVQATAELASAYAARRVSVISFIFSRPMDRVRGFADAFVFKKDKDGDGHG</sequence>
<dbReference type="OrthoDB" id="5294839at2"/>
<reference evidence="2" key="1">
    <citation type="submission" date="2018-09" db="EMBL/GenBank/DDBJ databases">
        <authorList>
            <person name="Livingstone P.G."/>
            <person name="Whitworth D.E."/>
        </authorList>
    </citation>
    <scope>NUCLEOTIDE SEQUENCE [LARGE SCALE GENOMIC DNA]</scope>
    <source>
        <strain evidence="2">CA043D</strain>
    </source>
</reference>
<evidence type="ECO:0008006" key="3">
    <source>
        <dbReference type="Google" id="ProtNLM"/>
    </source>
</evidence>
<dbReference type="EMBL" id="RAWE01000078">
    <property type="protein sequence ID" value="RKH01140.1"/>
    <property type="molecule type" value="Genomic_DNA"/>
</dbReference>
<accession>A0A3A8JZH0</accession>
<keyword evidence="2" id="KW-1185">Reference proteome</keyword>